<dbReference type="AlphaFoldDB" id="H1VEG0"/>
<accession>H1VEG0</accession>
<name>H1VEG0_COLHI</name>
<gene>
    <name evidence="1" type="ORF">CH063_09660</name>
</gene>
<protein>
    <submittedName>
        <fullName evidence="1">Uncharacterized protein</fullName>
    </submittedName>
</protein>
<organism evidence="1 2">
    <name type="scientific">Colletotrichum higginsianum (strain IMI 349063)</name>
    <name type="common">Crucifer anthracnose fungus</name>
    <dbReference type="NCBI Taxonomy" id="759273"/>
    <lineage>
        <taxon>Eukaryota</taxon>
        <taxon>Fungi</taxon>
        <taxon>Dikarya</taxon>
        <taxon>Ascomycota</taxon>
        <taxon>Pezizomycotina</taxon>
        <taxon>Sordariomycetes</taxon>
        <taxon>Hypocreomycetidae</taxon>
        <taxon>Glomerellales</taxon>
        <taxon>Glomerellaceae</taxon>
        <taxon>Colletotrichum</taxon>
        <taxon>Colletotrichum destructivum species complex</taxon>
    </lineage>
</organism>
<sequence>MLSFFTFGFRPGPPPNDSSYTVDSARYVADCSLKQEILAGQTCPYSPARPCPTTLQPPCNRSRHVFSSPGCGTLAHDKMPPWSSSLCRHSSQPFPMVSFSSSFSSITTPVGYTRSGVTIFCPSSSVHNTVLP</sequence>
<dbReference type="Proteomes" id="UP000007174">
    <property type="component" value="Unassembled WGS sequence"/>
</dbReference>
<evidence type="ECO:0000313" key="1">
    <source>
        <dbReference type="EMBL" id="CCF38613.1"/>
    </source>
</evidence>
<evidence type="ECO:0000313" key="2">
    <source>
        <dbReference type="Proteomes" id="UP000007174"/>
    </source>
</evidence>
<reference evidence="2" key="1">
    <citation type="journal article" date="2012" name="Nat. Genet.">
        <title>Lifestyle transitions in plant pathogenic Colletotrichum fungi deciphered by genome and transcriptome analyses.</title>
        <authorList>
            <person name="O'Connell R.J."/>
            <person name="Thon M.R."/>
            <person name="Hacquard S."/>
            <person name="Amyotte S.G."/>
            <person name="Kleemann J."/>
            <person name="Torres M.F."/>
            <person name="Damm U."/>
            <person name="Buiate E.A."/>
            <person name="Epstein L."/>
            <person name="Alkan N."/>
            <person name="Altmueller J."/>
            <person name="Alvarado-Balderrama L."/>
            <person name="Bauser C.A."/>
            <person name="Becker C."/>
            <person name="Birren B.W."/>
            <person name="Chen Z."/>
            <person name="Choi J."/>
            <person name="Crouch J.A."/>
            <person name="Duvick J.P."/>
            <person name="Farman M.A."/>
            <person name="Gan P."/>
            <person name="Heiman D."/>
            <person name="Henrissat B."/>
            <person name="Howard R.J."/>
            <person name="Kabbage M."/>
            <person name="Koch C."/>
            <person name="Kracher B."/>
            <person name="Kubo Y."/>
            <person name="Law A.D."/>
            <person name="Lebrun M.-H."/>
            <person name="Lee Y.-H."/>
            <person name="Miyara I."/>
            <person name="Moore N."/>
            <person name="Neumann U."/>
            <person name="Nordstroem K."/>
            <person name="Panaccione D.G."/>
            <person name="Panstruga R."/>
            <person name="Place M."/>
            <person name="Proctor R.H."/>
            <person name="Prusky D."/>
            <person name="Rech G."/>
            <person name="Reinhardt R."/>
            <person name="Rollins J.A."/>
            <person name="Rounsley S."/>
            <person name="Schardl C.L."/>
            <person name="Schwartz D.C."/>
            <person name="Shenoy N."/>
            <person name="Shirasu K."/>
            <person name="Sikhakolli U.R."/>
            <person name="Stueber K."/>
            <person name="Sukno S.A."/>
            <person name="Sweigard J.A."/>
            <person name="Takano Y."/>
            <person name="Takahara H."/>
            <person name="Trail F."/>
            <person name="van der Does H.C."/>
            <person name="Voll L.M."/>
            <person name="Will I."/>
            <person name="Young S."/>
            <person name="Zeng Q."/>
            <person name="Zhang J."/>
            <person name="Zhou S."/>
            <person name="Dickman M.B."/>
            <person name="Schulze-Lefert P."/>
            <person name="Ver Loren van Themaat E."/>
            <person name="Ma L.-J."/>
            <person name="Vaillancourt L.J."/>
        </authorList>
    </citation>
    <scope>NUCLEOTIDE SEQUENCE [LARGE SCALE GENOMIC DNA]</scope>
    <source>
        <strain evidence="2">IMI 349063</strain>
    </source>
</reference>
<proteinExistence type="predicted"/>
<dbReference type="EMBL" id="CACQ02003062">
    <property type="protein sequence ID" value="CCF38613.1"/>
    <property type="molecule type" value="Genomic_DNA"/>
</dbReference>
<dbReference type="HOGENOM" id="CLU_1916940_0_0_1"/>